<reference evidence="3 5" key="2">
    <citation type="journal article" date="2018" name="Plant J.">
        <title>The Physcomitrella patens chromosome-scale assembly reveals moss genome structure and evolution.</title>
        <authorList>
            <person name="Lang D."/>
            <person name="Ullrich K.K."/>
            <person name="Murat F."/>
            <person name="Fuchs J."/>
            <person name="Jenkins J."/>
            <person name="Haas F.B."/>
            <person name="Piednoel M."/>
            <person name="Gundlach H."/>
            <person name="Van Bel M."/>
            <person name="Meyberg R."/>
            <person name="Vives C."/>
            <person name="Morata J."/>
            <person name="Symeonidi A."/>
            <person name="Hiss M."/>
            <person name="Muchero W."/>
            <person name="Kamisugi Y."/>
            <person name="Saleh O."/>
            <person name="Blanc G."/>
            <person name="Decker E.L."/>
            <person name="van Gessel N."/>
            <person name="Grimwood J."/>
            <person name="Hayes R.D."/>
            <person name="Graham S.W."/>
            <person name="Gunter L.E."/>
            <person name="McDaniel S.F."/>
            <person name="Hoernstein S.N.W."/>
            <person name="Larsson A."/>
            <person name="Li F.W."/>
            <person name="Perroud P.F."/>
            <person name="Phillips J."/>
            <person name="Ranjan P."/>
            <person name="Rokshar D.S."/>
            <person name="Rothfels C.J."/>
            <person name="Schneider L."/>
            <person name="Shu S."/>
            <person name="Stevenson D.W."/>
            <person name="Thummler F."/>
            <person name="Tillich M."/>
            <person name="Villarreal Aguilar J.C."/>
            <person name="Widiez T."/>
            <person name="Wong G.K."/>
            <person name="Wymore A."/>
            <person name="Zhang Y."/>
            <person name="Zimmer A.D."/>
            <person name="Quatrano R.S."/>
            <person name="Mayer K.F.X."/>
            <person name="Goodstein D."/>
            <person name="Casacuberta J.M."/>
            <person name="Vandepoele K."/>
            <person name="Reski R."/>
            <person name="Cuming A.C."/>
            <person name="Tuskan G.A."/>
            <person name="Maumus F."/>
            <person name="Salse J."/>
            <person name="Schmutz J."/>
            <person name="Rensing S.A."/>
        </authorList>
    </citation>
    <scope>NUCLEOTIDE SEQUENCE [LARGE SCALE GENOMIC DNA]</scope>
    <source>
        <strain evidence="4 5">cv. Gransden 2004</strain>
    </source>
</reference>
<evidence type="ECO:0000313" key="3">
    <source>
        <dbReference type="EMBL" id="PNR33740.1"/>
    </source>
</evidence>
<dbReference type="InterPro" id="IPR050904">
    <property type="entry name" value="Adhesion/Biosynth-related"/>
</dbReference>
<dbReference type="Proteomes" id="UP000006727">
    <property type="component" value="Chromosome 19"/>
</dbReference>
<dbReference type="AlphaFoldDB" id="A0A2K1IWT1"/>
<dbReference type="Gramene" id="Pp3c19_1760V3.1">
    <property type="protein sequence ID" value="Pp3c19_1760V3.1"/>
    <property type="gene ID" value="Pp3c19_1760"/>
</dbReference>
<evidence type="ECO:0000256" key="1">
    <source>
        <dbReference type="SAM" id="MobiDB-lite"/>
    </source>
</evidence>
<evidence type="ECO:0000313" key="5">
    <source>
        <dbReference type="Proteomes" id="UP000006727"/>
    </source>
</evidence>
<name>A0A2K1IWT1_PHYPA</name>
<sequence length="283" mass="29246">MEFCLFRLVFAPQISNCSCFDLIQECDTDLSCALFPRLSRLTMALSSVSRCLVLVLVMLAVVPQAYAQNCNTTLLAAVKADPRLQQLAAVIEAAGLADTVERLVNVTVIAPDNNAFNGTNGLLSLLRQNNLNLTDVTAPGQNRAASILLYHIIAGPARAADLKNNQVLTTFLGPNYTLRVNKQTAPTLIVSFVGTGSNATVTAADVPVCSSIVHVVNNVLLPATNLTAIPAYTAPGAAPGSPPGSMVPTPPGSQAPSGSGASSLSVGSMAFALSVAVAAVLMN</sequence>
<dbReference type="InterPro" id="IPR000782">
    <property type="entry name" value="FAS1_domain"/>
</dbReference>
<feature type="region of interest" description="Disordered" evidence="1">
    <location>
        <begin position="239"/>
        <end position="260"/>
    </location>
</feature>
<dbReference type="PANTHER" id="PTHR10900">
    <property type="entry name" value="PERIOSTIN-RELATED"/>
    <property type="match status" value="1"/>
</dbReference>
<reference evidence="4" key="3">
    <citation type="submission" date="2020-12" db="UniProtKB">
        <authorList>
            <consortium name="EnsemblPlants"/>
        </authorList>
    </citation>
    <scope>IDENTIFICATION</scope>
</reference>
<dbReference type="EMBL" id="ABEU02000019">
    <property type="protein sequence ID" value="PNR33740.1"/>
    <property type="molecule type" value="Genomic_DNA"/>
</dbReference>
<dbReference type="PaxDb" id="3218-PP1S545_14V6.1"/>
<dbReference type="Pfam" id="PF02469">
    <property type="entry name" value="Fasciclin"/>
    <property type="match status" value="1"/>
</dbReference>
<dbReference type="PROSITE" id="PS50213">
    <property type="entry name" value="FAS1"/>
    <property type="match status" value="1"/>
</dbReference>
<keyword evidence="5" id="KW-1185">Reference proteome</keyword>
<evidence type="ECO:0000313" key="4">
    <source>
        <dbReference type="EnsemblPlants" id="Pp3c19_1760V3.1"/>
    </source>
</evidence>
<proteinExistence type="predicted"/>
<dbReference type="FunFam" id="2.30.180.10:FF:000047">
    <property type="entry name" value="Fasciclin-like protein"/>
    <property type="match status" value="1"/>
</dbReference>
<dbReference type="InterPro" id="IPR036378">
    <property type="entry name" value="FAS1_dom_sf"/>
</dbReference>
<dbReference type="Gene3D" id="2.30.180.10">
    <property type="entry name" value="FAS1 domain"/>
    <property type="match status" value="1"/>
</dbReference>
<dbReference type="PANTHER" id="PTHR10900:SF77">
    <property type="entry name" value="FI19380P1"/>
    <property type="match status" value="1"/>
</dbReference>
<accession>A0A2K1IWT1</accession>
<evidence type="ECO:0000259" key="2">
    <source>
        <dbReference type="PROSITE" id="PS50213"/>
    </source>
</evidence>
<organism evidence="3">
    <name type="scientific">Physcomitrium patens</name>
    <name type="common">Spreading-leaved earth moss</name>
    <name type="synonym">Physcomitrella patens</name>
    <dbReference type="NCBI Taxonomy" id="3218"/>
    <lineage>
        <taxon>Eukaryota</taxon>
        <taxon>Viridiplantae</taxon>
        <taxon>Streptophyta</taxon>
        <taxon>Embryophyta</taxon>
        <taxon>Bryophyta</taxon>
        <taxon>Bryophytina</taxon>
        <taxon>Bryopsida</taxon>
        <taxon>Funariidae</taxon>
        <taxon>Funariales</taxon>
        <taxon>Funariaceae</taxon>
        <taxon>Physcomitrium</taxon>
    </lineage>
</organism>
<gene>
    <name evidence="4" type="primary">LOC112295742</name>
    <name evidence="3" type="ORF">PHYPA_023556</name>
</gene>
<dbReference type="EnsemblPlants" id="Pp3c19_1760V3.1">
    <property type="protein sequence ID" value="Pp3c19_1760V3.1"/>
    <property type="gene ID" value="Pp3c19_1760"/>
</dbReference>
<dbReference type="SUPFAM" id="SSF82153">
    <property type="entry name" value="FAS1 domain"/>
    <property type="match status" value="1"/>
</dbReference>
<dbReference type="GO" id="GO:0005615">
    <property type="term" value="C:extracellular space"/>
    <property type="evidence" value="ECO:0000318"/>
    <property type="project" value="GO_Central"/>
</dbReference>
<dbReference type="SMR" id="A0A2K1IWT1"/>
<dbReference type="SMART" id="SM00554">
    <property type="entry name" value="FAS1"/>
    <property type="match status" value="1"/>
</dbReference>
<protein>
    <recommendedName>
        <fullName evidence="2">FAS1 domain-containing protein</fullName>
    </recommendedName>
</protein>
<reference evidence="3 5" key="1">
    <citation type="journal article" date="2008" name="Science">
        <title>The Physcomitrella genome reveals evolutionary insights into the conquest of land by plants.</title>
        <authorList>
            <person name="Rensing S."/>
            <person name="Lang D."/>
            <person name="Zimmer A."/>
            <person name="Terry A."/>
            <person name="Salamov A."/>
            <person name="Shapiro H."/>
            <person name="Nishiyama T."/>
            <person name="Perroud P.-F."/>
            <person name="Lindquist E."/>
            <person name="Kamisugi Y."/>
            <person name="Tanahashi T."/>
            <person name="Sakakibara K."/>
            <person name="Fujita T."/>
            <person name="Oishi K."/>
            <person name="Shin-I T."/>
            <person name="Kuroki Y."/>
            <person name="Toyoda A."/>
            <person name="Suzuki Y."/>
            <person name="Hashimoto A."/>
            <person name="Yamaguchi K."/>
            <person name="Sugano A."/>
            <person name="Kohara Y."/>
            <person name="Fujiyama A."/>
            <person name="Anterola A."/>
            <person name="Aoki S."/>
            <person name="Ashton N."/>
            <person name="Barbazuk W.B."/>
            <person name="Barker E."/>
            <person name="Bennetzen J."/>
            <person name="Bezanilla M."/>
            <person name="Blankenship R."/>
            <person name="Cho S.H."/>
            <person name="Dutcher S."/>
            <person name="Estelle M."/>
            <person name="Fawcett J.A."/>
            <person name="Gundlach H."/>
            <person name="Hanada K."/>
            <person name="Heyl A."/>
            <person name="Hicks K.A."/>
            <person name="Hugh J."/>
            <person name="Lohr M."/>
            <person name="Mayer K."/>
            <person name="Melkozernov A."/>
            <person name="Murata T."/>
            <person name="Nelson D."/>
            <person name="Pils B."/>
            <person name="Prigge M."/>
            <person name="Reiss B."/>
            <person name="Renner T."/>
            <person name="Rombauts S."/>
            <person name="Rushton P."/>
            <person name="Sanderfoot A."/>
            <person name="Schween G."/>
            <person name="Shiu S.-H."/>
            <person name="Stueber K."/>
            <person name="Theodoulou F.L."/>
            <person name="Tu H."/>
            <person name="Van de Peer Y."/>
            <person name="Verrier P.J."/>
            <person name="Waters E."/>
            <person name="Wood A."/>
            <person name="Yang L."/>
            <person name="Cove D."/>
            <person name="Cuming A."/>
            <person name="Hasebe M."/>
            <person name="Lucas S."/>
            <person name="Mishler D.B."/>
            <person name="Reski R."/>
            <person name="Grigoriev I."/>
            <person name="Quatrano R.S."/>
            <person name="Boore J.L."/>
        </authorList>
    </citation>
    <scope>NUCLEOTIDE SEQUENCE [LARGE SCALE GENOMIC DNA]</scope>
    <source>
        <strain evidence="4 5">cv. Gransden 2004</strain>
    </source>
</reference>
<feature type="domain" description="FAS1" evidence="2">
    <location>
        <begin position="71"/>
        <end position="220"/>
    </location>
</feature>